<name>A0A9P7FYA3_9AGAR</name>
<keyword evidence="2" id="KW-1185">Reference proteome</keyword>
<comment type="caution">
    <text evidence="1">The sequence shown here is derived from an EMBL/GenBank/DDBJ whole genome shotgun (WGS) entry which is preliminary data.</text>
</comment>
<dbReference type="Proteomes" id="UP000717328">
    <property type="component" value="Unassembled WGS sequence"/>
</dbReference>
<organism evidence="1 2">
    <name type="scientific">Sphagnurus paluster</name>
    <dbReference type="NCBI Taxonomy" id="117069"/>
    <lineage>
        <taxon>Eukaryota</taxon>
        <taxon>Fungi</taxon>
        <taxon>Dikarya</taxon>
        <taxon>Basidiomycota</taxon>
        <taxon>Agaricomycotina</taxon>
        <taxon>Agaricomycetes</taxon>
        <taxon>Agaricomycetidae</taxon>
        <taxon>Agaricales</taxon>
        <taxon>Tricholomatineae</taxon>
        <taxon>Lyophyllaceae</taxon>
        <taxon>Sphagnurus</taxon>
    </lineage>
</organism>
<evidence type="ECO:0000313" key="1">
    <source>
        <dbReference type="EMBL" id="KAG5637047.1"/>
    </source>
</evidence>
<dbReference type="OrthoDB" id="1470350at2759"/>
<dbReference type="Gene3D" id="1.10.630.10">
    <property type="entry name" value="Cytochrome P450"/>
    <property type="match status" value="1"/>
</dbReference>
<proteinExistence type="predicted"/>
<gene>
    <name evidence="1" type="ORF">H0H81_005998</name>
</gene>
<dbReference type="AlphaFoldDB" id="A0A9P7FYA3"/>
<sequence>MTFKNSLHIASNDIVLKLIIPGPALSLTKRLRDVKVAFDELEKYMLEMIEARQSYEKVERHDLFSRLLDANDPHSGDAKLTTSELIGMVLSDTS</sequence>
<dbReference type="GO" id="GO:0016705">
    <property type="term" value="F:oxidoreductase activity, acting on paired donors, with incorporation or reduction of molecular oxygen"/>
    <property type="evidence" value="ECO:0007669"/>
    <property type="project" value="InterPro"/>
</dbReference>
<dbReference type="InterPro" id="IPR036396">
    <property type="entry name" value="Cyt_P450_sf"/>
</dbReference>
<dbReference type="GO" id="GO:0004497">
    <property type="term" value="F:monooxygenase activity"/>
    <property type="evidence" value="ECO:0007669"/>
    <property type="project" value="InterPro"/>
</dbReference>
<evidence type="ECO:0000313" key="2">
    <source>
        <dbReference type="Proteomes" id="UP000717328"/>
    </source>
</evidence>
<dbReference type="SUPFAM" id="SSF48264">
    <property type="entry name" value="Cytochrome P450"/>
    <property type="match status" value="1"/>
</dbReference>
<accession>A0A9P7FYA3</accession>
<reference evidence="1" key="1">
    <citation type="submission" date="2021-02" db="EMBL/GenBank/DDBJ databases">
        <authorList>
            <person name="Nieuwenhuis M."/>
            <person name="Van De Peppel L.J.J."/>
        </authorList>
    </citation>
    <scope>NUCLEOTIDE SEQUENCE</scope>
    <source>
        <strain evidence="1">D49</strain>
    </source>
</reference>
<dbReference type="GO" id="GO:0005506">
    <property type="term" value="F:iron ion binding"/>
    <property type="evidence" value="ECO:0007669"/>
    <property type="project" value="InterPro"/>
</dbReference>
<dbReference type="GO" id="GO:0020037">
    <property type="term" value="F:heme binding"/>
    <property type="evidence" value="ECO:0007669"/>
    <property type="project" value="InterPro"/>
</dbReference>
<protein>
    <submittedName>
        <fullName evidence="1">Uncharacterized protein</fullName>
    </submittedName>
</protein>
<reference evidence="1" key="2">
    <citation type="submission" date="2021-10" db="EMBL/GenBank/DDBJ databases">
        <title>Phylogenomics reveals ancestral predisposition of the termite-cultivated fungus Termitomyces towards a domesticated lifestyle.</title>
        <authorList>
            <person name="Auxier B."/>
            <person name="Grum-Grzhimaylo A."/>
            <person name="Cardenas M.E."/>
            <person name="Lodge J.D."/>
            <person name="Laessoe T."/>
            <person name="Pedersen O."/>
            <person name="Smith M.E."/>
            <person name="Kuyper T.W."/>
            <person name="Franco-Molano E.A."/>
            <person name="Baroni T.J."/>
            <person name="Aanen D.K."/>
        </authorList>
    </citation>
    <scope>NUCLEOTIDE SEQUENCE</scope>
    <source>
        <strain evidence="1">D49</strain>
    </source>
</reference>
<dbReference type="EMBL" id="JABCKI010005866">
    <property type="protein sequence ID" value="KAG5637047.1"/>
    <property type="molecule type" value="Genomic_DNA"/>
</dbReference>